<dbReference type="GO" id="GO:0005886">
    <property type="term" value="C:plasma membrane"/>
    <property type="evidence" value="ECO:0007669"/>
    <property type="project" value="TreeGrafter"/>
</dbReference>
<dbReference type="GO" id="GO:0022857">
    <property type="term" value="F:transmembrane transporter activity"/>
    <property type="evidence" value="ECO:0007669"/>
    <property type="project" value="InterPro"/>
</dbReference>
<feature type="transmembrane region" description="Helical" evidence="10">
    <location>
        <begin position="134"/>
        <end position="153"/>
    </location>
</feature>
<feature type="transmembrane region" description="Helical" evidence="10">
    <location>
        <begin position="423"/>
        <end position="444"/>
    </location>
</feature>
<feature type="domain" description="Major facilitator superfamily (MFS) profile" evidence="11">
    <location>
        <begin position="68"/>
        <end position="559"/>
    </location>
</feature>
<dbReference type="SUPFAM" id="SSF103473">
    <property type="entry name" value="MFS general substrate transporter"/>
    <property type="match status" value="1"/>
</dbReference>
<dbReference type="AlphaFoldDB" id="A0A0G2J1Q5"/>
<evidence type="ECO:0000256" key="9">
    <source>
        <dbReference type="SAM" id="MobiDB-lite"/>
    </source>
</evidence>
<evidence type="ECO:0000256" key="4">
    <source>
        <dbReference type="ARBA" id="ARBA00022989"/>
    </source>
</evidence>
<comment type="caution">
    <text evidence="12">The sequence shown here is derived from an EMBL/GenBank/DDBJ whole genome shotgun (WGS) entry which is preliminary data.</text>
</comment>
<feature type="transmembrane region" description="Helical" evidence="10">
    <location>
        <begin position="535"/>
        <end position="554"/>
    </location>
</feature>
<dbReference type="GO" id="GO:0005774">
    <property type="term" value="C:vacuolar membrane"/>
    <property type="evidence" value="ECO:0007669"/>
    <property type="project" value="UniProtKB-SubCell"/>
</dbReference>
<dbReference type="FunFam" id="1.20.1720.10:FF:000014">
    <property type="entry name" value="MFS drug transporter, putative"/>
    <property type="match status" value="1"/>
</dbReference>
<feature type="transmembrane region" description="Helical" evidence="10">
    <location>
        <begin position="192"/>
        <end position="218"/>
    </location>
</feature>
<organism evidence="12 13">
    <name type="scientific">[Emmonsia] crescens</name>
    <dbReference type="NCBI Taxonomy" id="73230"/>
    <lineage>
        <taxon>Eukaryota</taxon>
        <taxon>Fungi</taxon>
        <taxon>Dikarya</taxon>
        <taxon>Ascomycota</taxon>
        <taxon>Pezizomycotina</taxon>
        <taxon>Eurotiomycetes</taxon>
        <taxon>Eurotiomycetidae</taxon>
        <taxon>Onygenales</taxon>
        <taxon>Ajellomycetaceae</taxon>
        <taxon>Emergomyces</taxon>
    </lineage>
</organism>
<evidence type="ECO:0000256" key="7">
    <source>
        <dbReference type="ARBA" id="ARBA00069956"/>
    </source>
</evidence>
<evidence type="ECO:0000256" key="8">
    <source>
        <dbReference type="ARBA" id="ARBA00083178"/>
    </source>
</evidence>
<dbReference type="Proteomes" id="UP000034164">
    <property type="component" value="Unassembled WGS sequence"/>
</dbReference>
<feature type="transmembrane region" description="Helical" evidence="10">
    <location>
        <begin position="329"/>
        <end position="353"/>
    </location>
</feature>
<evidence type="ECO:0000256" key="2">
    <source>
        <dbReference type="ARBA" id="ARBA00007520"/>
    </source>
</evidence>
<dbReference type="Gene3D" id="1.20.1250.20">
    <property type="entry name" value="MFS general substrate transporter like domains"/>
    <property type="match status" value="1"/>
</dbReference>
<feature type="compositionally biased region" description="Polar residues" evidence="9">
    <location>
        <begin position="21"/>
        <end position="32"/>
    </location>
</feature>
<evidence type="ECO:0000259" key="11">
    <source>
        <dbReference type="PROSITE" id="PS50850"/>
    </source>
</evidence>
<keyword evidence="3 10" id="KW-0812">Transmembrane</keyword>
<comment type="subcellular location">
    <subcellularLocation>
        <location evidence="1">Vacuole membrane</location>
        <topology evidence="1">Multi-pass membrane protein</topology>
    </subcellularLocation>
</comment>
<dbReference type="EMBL" id="LCZI01000983">
    <property type="protein sequence ID" value="KKZ63434.1"/>
    <property type="molecule type" value="Genomic_DNA"/>
</dbReference>
<dbReference type="VEuPathDB" id="FungiDB:EMCG_02245"/>
<gene>
    <name evidence="12" type="ORF">EMCG_02245</name>
</gene>
<proteinExistence type="inferred from homology"/>
<feature type="transmembrane region" description="Helical" evidence="10">
    <location>
        <begin position="159"/>
        <end position="180"/>
    </location>
</feature>
<name>A0A0G2J1Q5_9EURO</name>
<dbReference type="OrthoDB" id="10021397at2759"/>
<feature type="compositionally biased region" description="Polar residues" evidence="9">
    <location>
        <begin position="40"/>
        <end position="55"/>
    </location>
</feature>
<feature type="transmembrane region" description="Helical" evidence="10">
    <location>
        <begin position="254"/>
        <end position="277"/>
    </location>
</feature>
<feature type="region of interest" description="Disordered" evidence="9">
    <location>
        <begin position="1"/>
        <end position="67"/>
    </location>
</feature>
<dbReference type="FunFam" id="1.20.1250.20:FF:000196">
    <property type="entry name" value="MFS toxin efflux pump (AflT)"/>
    <property type="match status" value="1"/>
</dbReference>
<dbReference type="PANTHER" id="PTHR23501">
    <property type="entry name" value="MAJOR FACILITATOR SUPERFAMILY"/>
    <property type="match status" value="1"/>
</dbReference>
<comment type="similarity">
    <text evidence="2">Belongs to the major facilitator superfamily. TCR/Tet family.</text>
</comment>
<feature type="transmembrane region" description="Helical" evidence="10">
    <location>
        <begin position="456"/>
        <end position="479"/>
    </location>
</feature>
<dbReference type="InterPro" id="IPR011701">
    <property type="entry name" value="MFS"/>
</dbReference>
<feature type="transmembrane region" description="Helical" evidence="10">
    <location>
        <begin position="365"/>
        <end position="385"/>
    </location>
</feature>
<keyword evidence="4 10" id="KW-1133">Transmembrane helix</keyword>
<protein>
    <recommendedName>
        <fullName evidence="7">Efflux pump dotC</fullName>
    </recommendedName>
    <alternativeName>
        <fullName evidence="8">Dothistromin biosynthesis protein C</fullName>
    </alternativeName>
</protein>
<reference evidence="13" key="1">
    <citation type="journal article" date="2015" name="PLoS Genet.">
        <title>The dynamic genome and transcriptome of the human fungal pathogen Blastomyces and close relative Emmonsia.</title>
        <authorList>
            <person name="Munoz J.F."/>
            <person name="Gauthier G.M."/>
            <person name="Desjardins C.A."/>
            <person name="Gallo J.E."/>
            <person name="Holder J."/>
            <person name="Sullivan T.D."/>
            <person name="Marty A.J."/>
            <person name="Carmen J.C."/>
            <person name="Chen Z."/>
            <person name="Ding L."/>
            <person name="Gujja S."/>
            <person name="Magrini V."/>
            <person name="Misas E."/>
            <person name="Mitreva M."/>
            <person name="Priest M."/>
            <person name="Saif S."/>
            <person name="Whiston E.A."/>
            <person name="Young S."/>
            <person name="Zeng Q."/>
            <person name="Goldman W.E."/>
            <person name="Mardis E.R."/>
            <person name="Taylor J.W."/>
            <person name="McEwen J.G."/>
            <person name="Clay O.K."/>
            <person name="Klein B.S."/>
            <person name="Cuomo C.A."/>
        </authorList>
    </citation>
    <scope>NUCLEOTIDE SEQUENCE [LARGE SCALE GENOMIC DNA]</scope>
    <source>
        <strain evidence="13">UAMH 3008</strain>
    </source>
</reference>
<feature type="region of interest" description="Disordered" evidence="9">
    <location>
        <begin position="563"/>
        <end position="603"/>
    </location>
</feature>
<feature type="transmembrane region" description="Helical" evidence="10">
    <location>
        <begin position="283"/>
        <end position="308"/>
    </location>
</feature>
<keyword evidence="5 10" id="KW-0472">Membrane</keyword>
<sequence>MLSDPARHPDAEKATGPGDLRSNNVDGVQSPESARDPPETSLNIEASAGSSSDAPTSGEMAENEEKEAKMSKSKIAVIMTALCTIITTALPTISEQFKASQGDYTWIGSAYTLGAAASMPSWGKISDIFGRKPILLLANVVFLIGSLICGLSINIKMLLAGRAIQGIGGGGLLSLVNISIGDLFSMRTRSIYYGMVGMVWAVAGALGPVIGGAFTQYVSWRWCFYVNLPIDGVAFFIILFFLKIETPKTPILAGLRAIDWSGSVTVVCGTVMFLLGLEYGGISFPWASATVICLIVFGLVTLGIFVIIQWKFAAYPIIPLWLFKQRSTVAAYGTAIFHGFVFTSDSFFLPLYFQVVLGATPLQSGIYLFPSVISIAIASASTGIFIRKTGQYLPVIWLGMTIMLLGHGLYIDLPSQTSWPRIIIYQIVSGLGMGPNFQAPLIALQSHLKPSDIATATATFGFCRNIASSISIVIGGVIFQNHMKASISKLSGQLPPHVLRQLGTTSAGASTGIVNALPDDQKRPVLEAYTDALKMMWVFYTVLSAAGLAVSLMIGRQTLKKEHEVTKTGLDVQEKEREERLKRKKDKKDEKDEKKRTGKETGS</sequence>
<dbReference type="Gene3D" id="1.20.1720.10">
    <property type="entry name" value="Multidrug resistance protein D"/>
    <property type="match status" value="1"/>
</dbReference>
<evidence type="ECO:0000313" key="12">
    <source>
        <dbReference type="EMBL" id="KKZ63434.1"/>
    </source>
</evidence>
<dbReference type="PANTHER" id="PTHR23501:SF102">
    <property type="entry name" value="DRUG TRANSPORTER, PUTATIVE (AFU_ORTHOLOGUE AFUA_3G08530)-RELATED"/>
    <property type="match status" value="1"/>
</dbReference>
<feature type="transmembrane region" description="Helical" evidence="10">
    <location>
        <begin position="105"/>
        <end position="122"/>
    </location>
</feature>
<feature type="compositionally biased region" description="Basic and acidic residues" evidence="9">
    <location>
        <begin position="1"/>
        <end position="13"/>
    </location>
</feature>
<feature type="transmembrane region" description="Helical" evidence="10">
    <location>
        <begin position="224"/>
        <end position="242"/>
    </location>
</feature>
<dbReference type="PROSITE" id="PS50850">
    <property type="entry name" value="MFS"/>
    <property type="match status" value="1"/>
</dbReference>
<feature type="transmembrane region" description="Helical" evidence="10">
    <location>
        <begin position="392"/>
        <end position="411"/>
    </location>
</feature>
<evidence type="ECO:0000256" key="1">
    <source>
        <dbReference type="ARBA" id="ARBA00004128"/>
    </source>
</evidence>
<evidence type="ECO:0000256" key="3">
    <source>
        <dbReference type="ARBA" id="ARBA00022692"/>
    </source>
</evidence>
<feature type="transmembrane region" description="Helical" evidence="10">
    <location>
        <begin position="75"/>
        <end position="93"/>
    </location>
</feature>
<dbReference type="InterPro" id="IPR036259">
    <property type="entry name" value="MFS_trans_sf"/>
</dbReference>
<comment type="function">
    <text evidence="6">Efflux pump; part of the gene cluster that mediates the biosynthesis of dothistromin (DOTH), a polyketide toxin very similar in structure to the aflatoxin precursor, versicolorin B. One function of dotC may be to transport early-stage dothistromin biosynthetic intermediates from the cytoplasm into vacuoles, thereby affecting the rate of dothistromin production.</text>
</comment>
<evidence type="ECO:0000313" key="13">
    <source>
        <dbReference type="Proteomes" id="UP000034164"/>
    </source>
</evidence>
<dbReference type="Pfam" id="PF07690">
    <property type="entry name" value="MFS_1"/>
    <property type="match status" value="1"/>
</dbReference>
<evidence type="ECO:0000256" key="5">
    <source>
        <dbReference type="ARBA" id="ARBA00023136"/>
    </source>
</evidence>
<evidence type="ECO:0000256" key="6">
    <source>
        <dbReference type="ARBA" id="ARBA00057269"/>
    </source>
</evidence>
<dbReference type="InterPro" id="IPR020846">
    <property type="entry name" value="MFS_dom"/>
</dbReference>
<dbReference type="CDD" id="cd17502">
    <property type="entry name" value="MFS_Azr1_MDR_like"/>
    <property type="match status" value="1"/>
</dbReference>
<accession>A0A0G2J1Q5</accession>
<evidence type="ECO:0000256" key="10">
    <source>
        <dbReference type="SAM" id="Phobius"/>
    </source>
</evidence>